<reference evidence="7" key="1">
    <citation type="journal article" date="2020" name="Stud. Mycol.">
        <title>101 Dothideomycetes genomes: a test case for predicting lifestyles and emergence of pathogens.</title>
        <authorList>
            <person name="Haridas S."/>
            <person name="Albert R."/>
            <person name="Binder M."/>
            <person name="Bloem J."/>
            <person name="Labutti K."/>
            <person name="Salamov A."/>
            <person name="Andreopoulos B."/>
            <person name="Baker S."/>
            <person name="Barry K."/>
            <person name="Bills G."/>
            <person name="Bluhm B."/>
            <person name="Cannon C."/>
            <person name="Castanera R."/>
            <person name="Culley D."/>
            <person name="Daum C."/>
            <person name="Ezra D."/>
            <person name="Gonzalez J."/>
            <person name="Henrissat B."/>
            <person name="Kuo A."/>
            <person name="Liang C."/>
            <person name="Lipzen A."/>
            <person name="Lutzoni F."/>
            <person name="Magnuson J."/>
            <person name="Mondo S."/>
            <person name="Nolan M."/>
            <person name="Ohm R."/>
            <person name="Pangilinan J."/>
            <person name="Park H.-J."/>
            <person name="Ramirez L."/>
            <person name="Alfaro M."/>
            <person name="Sun H."/>
            <person name="Tritt A."/>
            <person name="Yoshinaga Y."/>
            <person name="Zwiers L.-H."/>
            <person name="Turgeon B."/>
            <person name="Goodwin S."/>
            <person name="Spatafora J."/>
            <person name="Crous P."/>
            <person name="Grigoriev I."/>
        </authorList>
    </citation>
    <scope>NUCLEOTIDE SEQUENCE</scope>
    <source>
        <strain evidence="7">CBS 113389</strain>
    </source>
</reference>
<evidence type="ECO:0000256" key="1">
    <source>
        <dbReference type="ARBA" id="ARBA00005495"/>
    </source>
</evidence>
<keyword evidence="8" id="KW-1185">Reference proteome</keyword>
<dbReference type="SUPFAM" id="SSF51316">
    <property type="entry name" value="Mss4-like"/>
    <property type="match status" value="1"/>
</dbReference>
<organism evidence="7 8">
    <name type="scientific">Neohortaea acidophila</name>
    <dbReference type="NCBI Taxonomy" id="245834"/>
    <lineage>
        <taxon>Eukaryota</taxon>
        <taxon>Fungi</taxon>
        <taxon>Dikarya</taxon>
        <taxon>Ascomycota</taxon>
        <taxon>Pezizomycotina</taxon>
        <taxon>Dothideomycetes</taxon>
        <taxon>Dothideomycetidae</taxon>
        <taxon>Mycosphaerellales</taxon>
        <taxon>Teratosphaeriaceae</taxon>
        <taxon>Neohortaea</taxon>
    </lineage>
</organism>
<dbReference type="PANTHER" id="PTHR33337">
    <property type="entry name" value="GFA DOMAIN-CONTAINING PROTEIN"/>
    <property type="match status" value="1"/>
</dbReference>
<dbReference type="EMBL" id="MU001635">
    <property type="protein sequence ID" value="KAF2483767.1"/>
    <property type="molecule type" value="Genomic_DNA"/>
</dbReference>
<name>A0A6A6PWW8_9PEZI</name>
<comment type="similarity">
    <text evidence="1">Belongs to the Gfa family.</text>
</comment>
<feature type="compositionally biased region" description="Polar residues" evidence="5">
    <location>
        <begin position="78"/>
        <end position="92"/>
    </location>
</feature>
<evidence type="ECO:0000313" key="8">
    <source>
        <dbReference type="Proteomes" id="UP000799767"/>
    </source>
</evidence>
<dbReference type="Pfam" id="PF04828">
    <property type="entry name" value="GFA"/>
    <property type="match status" value="1"/>
</dbReference>
<feature type="domain" description="CENP-V/GFA" evidence="6">
    <location>
        <begin position="111"/>
        <end position="244"/>
    </location>
</feature>
<evidence type="ECO:0000256" key="3">
    <source>
        <dbReference type="ARBA" id="ARBA00022833"/>
    </source>
</evidence>
<dbReference type="PROSITE" id="PS51891">
    <property type="entry name" value="CENP_V_GFA"/>
    <property type="match status" value="1"/>
</dbReference>
<evidence type="ECO:0000256" key="2">
    <source>
        <dbReference type="ARBA" id="ARBA00022723"/>
    </source>
</evidence>
<proteinExistence type="inferred from homology"/>
<dbReference type="PANTHER" id="PTHR33337:SF40">
    <property type="entry name" value="CENP-V_GFA DOMAIN-CONTAINING PROTEIN-RELATED"/>
    <property type="match status" value="1"/>
</dbReference>
<dbReference type="OrthoDB" id="9970124at2759"/>
<evidence type="ECO:0000256" key="4">
    <source>
        <dbReference type="ARBA" id="ARBA00023239"/>
    </source>
</evidence>
<dbReference type="GO" id="GO:0016846">
    <property type="term" value="F:carbon-sulfur lyase activity"/>
    <property type="evidence" value="ECO:0007669"/>
    <property type="project" value="InterPro"/>
</dbReference>
<dbReference type="Gene3D" id="3.90.1590.10">
    <property type="entry name" value="glutathione-dependent formaldehyde- activating enzyme (gfa)"/>
    <property type="match status" value="1"/>
</dbReference>
<accession>A0A6A6PWW8</accession>
<keyword evidence="4" id="KW-0456">Lyase</keyword>
<dbReference type="RefSeq" id="XP_033590337.1">
    <property type="nucleotide sequence ID" value="XM_033733683.1"/>
</dbReference>
<feature type="compositionally biased region" description="Low complexity" evidence="5">
    <location>
        <begin position="34"/>
        <end position="50"/>
    </location>
</feature>
<evidence type="ECO:0000259" key="6">
    <source>
        <dbReference type="PROSITE" id="PS51891"/>
    </source>
</evidence>
<dbReference type="AlphaFoldDB" id="A0A6A6PWW8"/>
<gene>
    <name evidence="7" type="ORF">BDY17DRAFT_298057</name>
</gene>
<evidence type="ECO:0000313" key="7">
    <source>
        <dbReference type="EMBL" id="KAF2483767.1"/>
    </source>
</evidence>
<dbReference type="InterPro" id="IPR011057">
    <property type="entry name" value="Mss4-like_sf"/>
</dbReference>
<keyword evidence="2" id="KW-0479">Metal-binding</keyword>
<dbReference type="GeneID" id="54474685"/>
<dbReference type="InterPro" id="IPR006913">
    <property type="entry name" value="CENP-V/GFA"/>
</dbReference>
<dbReference type="Proteomes" id="UP000799767">
    <property type="component" value="Unassembled WGS sequence"/>
</dbReference>
<evidence type="ECO:0000256" key="5">
    <source>
        <dbReference type="SAM" id="MobiDB-lite"/>
    </source>
</evidence>
<feature type="region of interest" description="Disordered" evidence="5">
    <location>
        <begin position="30"/>
        <end position="92"/>
    </location>
</feature>
<dbReference type="GO" id="GO:0046872">
    <property type="term" value="F:metal ion binding"/>
    <property type="evidence" value="ECO:0007669"/>
    <property type="project" value="UniProtKB-KW"/>
</dbReference>
<sequence>MRRASESLHVQHRSLLGCKHSRPRHLLPSASNFIRSRTTSGSGSRSIAARHTALSRPSRLPTSQTRQPLNRMEDTRNLHGSSGTGAQRSEEWQSQAPYRVHGQQEEFDVKHEASCHCGRVQYQLKRAVPLDSKFCHCVECQVQHGAPFQWAAIFHKEDINFTRGHEGLEWYDSAKREARHTLPCKVRCAYCKTPIMDEGRRMILLFPTLISLKSEQARRDFRPRMHMFYSQRVVDIDDDLPKWSGMAKSSELIGGSEPKEVDGNL</sequence>
<keyword evidence="3" id="KW-0862">Zinc</keyword>
<protein>
    <submittedName>
        <fullName evidence="7">Mss4-like protein</fullName>
    </submittedName>
</protein>